<protein>
    <submittedName>
        <fullName evidence="1">Uncharacterized protein</fullName>
    </submittedName>
</protein>
<keyword evidence="2" id="KW-1185">Reference proteome</keyword>
<evidence type="ECO:0000313" key="1">
    <source>
        <dbReference type="EMBL" id="SEH56403.1"/>
    </source>
</evidence>
<organism evidence="1 2">
    <name type="scientific">Halopenitus malekzadehii</name>
    <dbReference type="NCBI Taxonomy" id="1267564"/>
    <lineage>
        <taxon>Archaea</taxon>
        <taxon>Methanobacteriati</taxon>
        <taxon>Methanobacteriota</taxon>
        <taxon>Stenosarchaea group</taxon>
        <taxon>Halobacteria</taxon>
        <taxon>Halobacteriales</taxon>
        <taxon>Haloferacaceae</taxon>
        <taxon>Halopenitus</taxon>
    </lineage>
</organism>
<dbReference type="EMBL" id="FNWU01000007">
    <property type="protein sequence ID" value="SEH56403.1"/>
    <property type="molecule type" value="Genomic_DNA"/>
</dbReference>
<dbReference type="Proteomes" id="UP000199215">
    <property type="component" value="Unassembled WGS sequence"/>
</dbReference>
<sequence>MSTDSESLEAKLQSVQKQYRRQHLANELDELAETMEETLLQRELASAFFDECVEIDTSARQSVDEVMDLLERGEYETIEERLPGLESEVESAETTVQNRIQELRLKHNSTVTAMQRLNDRVERVDELRLRALGGLLDDWRWKEHVYSKEDVTFEELSQNAREYGQEMREAFDELQETLFGHYPPDIRSLIERMIDDERLSYADLKPEQRTLLAESDIGEYIELTLS</sequence>
<dbReference type="AlphaFoldDB" id="A0A1H6J397"/>
<gene>
    <name evidence="1" type="ORF">SAMN05192561_10775</name>
</gene>
<name>A0A1H6J397_9EURY</name>
<dbReference type="STRING" id="1267564.SAMN05192561_10775"/>
<proteinExistence type="predicted"/>
<accession>A0A1H6J397</accession>
<evidence type="ECO:0000313" key="2">
    <source>
        <dbReference type="Proteomes" id="UP000199215"/>
    </source>
</evidence>
<reference evidence="1 2" key="1">
    <citation type="submission" date="2016-10" db="EMBL/GenBank/DDBJ databases">
        <authorList>
            <person name="de Groot N.N."/>
        </authorList>
    </citation>
    <scope>NUCLEOTIDE SEQUENCE [LARGE SCALE GENOMIC DNA]</scope>
    <source>
        <strain evidence="1 2">IBRC-M10418</strain>
    </source>
</reference>